<comment type="caution">
    <text evidence="1">The sequence shown here is derived from an EMBL/GenBank/DDBJ whole genome shotgun (WGS) entry which is preliminary data.</text>
</comment>
<sequence length="73" mass="8270">MATTKKRINISLSSDLDTMLSRIARRDNVPQATKAVYLLGLALEIEEDIVLDKIASERDTKNARFLNHKQAWA</sequence>
<evidence type="ECO:0008006" key="3">
    <source>
        <dbReference type="Google" id="ProtNLM"/>
    </source>
</evidence>
<dbReference type="Proteomes" id="UP000177869">
    <property type="component" value="Unassembled WGS sequence"/>
</dbReference>
<proteinExistence type="predicted"/>
<protein>
    <recommendedName>
        <fullName evidence="3">CopG-like ribbon-helix-helix domain-containing protein</fullName>
    </recommendedName>
</protein>
<evidence type="ECO:0000313" key="1">
    <source>
        <dbReference type="EMBL" id="OGI60788.1"/>
    </source>
</evidence>
<evidence type="ECO:0000313" key="2">
    <source>
        <dbReference type="Proteomes" id="UP000177869"/>
    </source>
</evidence>
<gene>
    <name evidence="1" type="ORF">A2814_00115</name>
</gene>
<dbReference type="STRING" id="1801732.A2814_00115"/>
<organism evidence="1 2">
    <name type="scientific">Candidatus Nomurabacteria bacterium RIFCSPHIGHO2_01_FULL_38_19</name>
    <dbReference type="NCBI Taxonomy" id="1801732"/>
    <lineage>
        <taxon>Bacteria</taxon>
        <taxon>Candidatus Nomuraibacteriota</taxon>
    </lineage>
</organism>
<dbReference type="AlphaFoldDB" id="A0A1F6UTY1"/>
<dbReference type="EMBL" id="MFTI01000014">
    <property type="protein sequence ID" value="OGI60788.1"/>
    <property type="molecule type" value="Genomic_DNA"/>
</dbReference>
<name>A0A1F6UTY1_9BACT</name>
<reference evidence="1 2" key="1">
    <citation type="journal article" date="2016" name="Nat. Commun.">
        <title>Thousands of microbial genomes shed light on interconnected biogeochemical processes in an aquifer system.</title>
        <authorList>
            <person name="Anantharaman K."/>
            <person name="Brown C.T."/>
            <person name="Hug L.A."/>
            <person name="Sharon I."/>
            <person name="Castelle C.J."/>
            <person name="Probst A.J."/>
            <person name="Thomas B.C."/>
            <person name="Singh A."/>
            <person name="Wilkins M.J."/>
            <person name="Karaoz U."/>
            <person name="Brodie E.L."/>
            <person name="Williams K.H."/>
            <person name="Hubbard S.S."/>
            <person name="Banfield J.F."/>
        </authorList>
    </citation>
    <scope>NUCLEOTIDE SEQUENCE [LARGE SCALE GENOMIC DNA]</scope>
</reference>
<accession>A0A1F6UTY1</accession>